<feature type="coiled-coil region" evidence="24">
    <location>
        <begin position="1276"/>
        <end position="1303"/>
    </location>
</feature>
<evidence type="ECO:0000259" key="29">
    <source>
        <dbReference type="Pfam" id="PF04389"/>
    </source>
</evidence>
<keyword evidence="14 26" id="KW-1133">Transmembrane helix</keyword>
<keyword evidence="6" id="KW-0121">Carboxypeptidase</keyword>
<comment type="function">
    <text evidence="20">Aminopeptidase with broad substrate specificity. Has lower activity with substrates that have Asp or Glu in the P2' position, or Pro in the P3' position. Lacks activity with substrates that have both Pro in the P3' position and Asp or Glu in the P2' position. Lacks carboxypeptidase activity. Lacks dipeptidyl-peptidase IV type activity.</text>
</comment>
<feature type="domain" description="Transferrin receptor-like dimerisation" evidence="28">
    <location>
        <begin position="1275"/>
        <end position="1363"/>
    </location>
</feature>
<evidence type="ECO:0000256" key="21">
    <source>
        <dbReference type="ARBA" id="ARBA00066561"/>
    </source>
</evidence>
<dbReference type="GO" id="GO:0016324">
    <property type="term" value="C:apical plasma membrane"/>
    <property type="evidence" value="ECO:0007669"/>
    <property type="project" value="UniProtKB-SubCell"/>
</dbReference>
<evidence type="ECO:0000256" key="19">
    <source>
        <dbReference type="ARBA" id="ARBA00052003"/>
    </source>
</evidence>
<comment type="caution">
    <text evidence="30">The sequence shown here is derived from an EMBL/GenBank/DDBJ whole genome shotgun (WGS) entry which is preliminary data.</text>
</comment>
<dbReference type="GO" id="GO:0004181">
    <property type="term" value="F:metallocarboxypeptidase activity"/>
    <property type="evidence" value="ECO:0007669"/>
    <property type="project" value="UniProtKB-EC"/>
</dbReference>
<keyword evidence="31" id="KW-1185">Reference proteome</keyword>
<keyword evidence="12" id="KW-0106">Calcium</keyword>
<dbReference type="FunFam" id="3.50.30.30:FF:000045">
    <property type="entry name" value="Predicted protein"/>
    <property type="match status" value="1"/>
</dbReference>
<dbReference type="GO" id="GO:0004177">
    <property type="term" value="F:aminopeptidase activity"/>
    <property type="evidence" value="ECO:0007669"/>
    <property type="project" value="UniProtKB-KW"/>
</dbReference>
<name>A0AAU9W5G8_9CNID</name>
<keyword evidence="8 26" id="KW-0812">Transmembrane</keyword>
<dbReference type="GO" id="GO:0006508">
    <property type="term" value="P:proteolysis"/>
    <property type="evidence" value="ECO:0007669"/>
    <property type="project" value="UniProtKB-KW"/>
</dbReference>
<evidence type="ECO:0000256" key="17">
    <source>
        <dbReference type="ARBA" id="ARBA00023157"/>
    </source>
</evidence>
<evidence type="ECO:0000256" key="20">
    <source>
        <dbReference type="ARBA" id="ARBA00059290"/>
    </source>
</evidence>
<dbReference type="InterPro" id="IPR046450">
    <property type="entry name" value="PA_dom_sf"/>
</dbReference>
<keyword evidence="10" id="KW-0378">Hydrolase</keyword>
<feature type="region of interest" description="Disordered" evidence="25">
    <location>
        <begin position="1"/>
        <end position="29"/>
    </location>
</feature>
<keyword evidence="13" id="KW-0735">Signal-anchor</keyword>
<dbReference type="EMBL" id="CALNXJ010000007">
    <property type="protein sequence ID" value="CAH3044496.1"/>
    <property type="molecule type" value="Genomic_DNA"/>
</dbReference>
<dbReference type="Gene3D" id="1.20.930.40">
    <property type="entry name" value="Transferrin receptor-like, dimerisation domain"/>
    <property type="match status" value="2"/>
</dbReference>
<dbReference type="EC" id="3.4.17.21" evidence="21"/>
<feature type="domain" description="Transferrin receptor-like dimerisation" evidence="28">
    <location>
        <begin position="642"/>
        <end position="758"/>
    </location>
</feature>
<evidence type="ECO:0000256" key="5">
    <source>
        <dbReference type="ARBA" id="ARBA00022438"/>
    </source>
</evidence>
<dbReference type="Gene3D" id="3.50.30.30">
    <property type="match status" value="2"/>
</dbReference>
<feature type="region of interest" description="Disordered" evidence="25">
    <location>
        <begin position="64"/>
        <end position="84"/>
    </location>
</feature>
<feature type="domain" description="PA" evidence="27">
    <location>
        <begin position="192"/>
        <end position="279"/>
    </location>
</feature>
<keyword evidence="18" id="KW-0325">Glycoprotein</keyword>
<evidence type="ECO:0000256" key="3">
    <source>
        <dbReference type="ARBA" id="ARBA00004606"/>
    </source>
</evidence>
<organism evidence="30 31">
    <name type="scientific">Pocillopora meandrina</name>
    <dbReference type="NCBI Taxonomy" id="46732"/>
    <lineage>
        <taxon>Eukaryota</taxon>
        <taxon>Metazoa</taxon>
        <taxon>Cnidaria</taxon>
        <taxon>Anthozoa</taxon>
        <taxon>Hexacorallia</taxon>
        <taxon>Scleractinia</taxon>
        <taxon>Astrocoeniina</taxon>
        <taxon>Pocilloporidae</taxon>
        <taxon>Pocillopora</taxon>
    </lineage>
</organism>
<protein>
    <recommendedName>
        <fullName evidence="22">Aminopeptidase NAALADL1</fullName>
        <ecNumber evidence="21">3.4.17.21</ecNumber>
    </recommendedName>
    <alternativeName>
        <fullName evidence="23">N-acetylated-alpha-linked acidic dipeptidase-like protein</fullName>
    </alternativeName>
</protein>
<evidence type="ECO:0000256" key="18">
    <source>
        <dbReference type="ARBA" id="ARBA00023180"/>
    </source>
</evidence>
<dbReference type="SUPFAM" id="SSF52025">
    <property type="entry name" value="PA domain"/>
    <property type="match status" value="2"/>
</dbReference>
<dbReference type="FunFam" id="3.40.630.10:FF:000101">
    <property type="entry name" value="N-acetylated alpha-linked acidic dipeptidase like 1"/>
    <property type="match status" value="1"/>
</dbReference>
<evidence type="ECO:0000256" key="26">
    <source>
        <dbReference type="SAM" id="Phobius"/>
    </source>
</evidence>
<keyword evidence="16 26" id="KW-0472">Membrane</keyword>
<evidence type="ECO:0000256" key="8">
    <source>
        <dbReference type="ARBA" id="ARBA00022692"/>
    </source>
</evidence>
<evidence type="ECO:0000256" key="14">
    <source>
        <dbReference type="ARBA" id="ARBA00022989"/>
    </source>
</evidence>
<comment type="similarity">
    <text evidence="4">Belongs to the peptidase M28 family. M28B subfamily.</text>
</comment>
<keyword evidence="11" id="KW-0862">Zinc</keyword>
<evidence type="ECO:0000313" key="31">
    <source>
        <dbReference type="Proteomes" id="UP001159428"/>
    </source>
</evidence>
<proteinExistence type="inferred from homology"/>
<dbReference type="FunFam" id="1.20.930.40:FF:000001">
    <property type="entry name" value="N-acetylated-alpha-linked acidic dipeptidase 2"/>
    <property type="match status" value="1"/>
</dbReference>
<dbReference type="PANTHER" id="PTHR10404:SF77">
    <property type="entry name" value="GLUTAMATE CARBOXYPEPTIDASE 2 HOMOLOG"/>
    <property type="match status" value="1"/>
</dbReference>
<evidence type="ECO:0000256" key="11">
    <source>
        <dbReference type="ARBA" id="ARBA00022833"/>
    </source>
</evidence>
<dbReference type="InterPro" id="IPR007365">
    <property type="entry name" value="TFR-like_dimer_dom"/>
</dbReference>
<gene>
    <name evidence="30" type="ORF">PMEA_00031216</name>
</gene>
<dbReference type="CDD" id="cd08022">
    <property type="entry name" value="M28_PSMA_like"/>
    <property type="match status" value="1"/>
</dbReference>
<keyword evidence="5" id="KW-0031">Aminopeptidase</keyword>
<evidence type="ECO:0000256" key="4">
    <source>
        <dbReference type="ARBA" id="ARBA00005634"/>
    </source>
</evidence>
<reference evidence="30 31" key="1">
    <citation type="submission" date="2022-05" db="EMBL/GenBank/DDBJ databases">
        <authorList>
            <consortium name="Genoscope - CEA"/>
            <person name="William W."/>
        </authorList>
    </citation>
    <scope>NUCLEOTIDE SEQUENCE [LARGE SCALE GENOMIC DNA]</scope>
</reference>
<evidence type="ECO:0000256" key="1">
    <source>
        <dbReference type="ARBA" id="ARBA00001947"/>
    </source>
</evidence>
<evidence type="ECO:0000256" key="25">
    <source>
        <dbReference type="SAM" id="MobiDB-lite"/>
    </source>
</evidence>
<dbReference type="CDD" id="cd02121">
    <property type="entry name" value="PA_GCPII_like"/>
    <property type="match status" value="1"/>
</dbReference>
<dbReference type="Pfam" id="PF04389">
    <property type="entry name" value="Peptidase_M28"/>
    <property type="match status" value="1"/>
</dbReference>
<evidence type="ECO:0000259" key="27">
    <source>
        <dbReference type="Pfam" id="PF02225"/>
    </source>
</evidence>
<dbReference type="Pfam" id="PF04253">
    <property type="entry name" value="TFR_dimer"/>
    <property type="match status" value="2"/>
</dbReference>
<keyword evidence="15" id="KW-0482">Metalloprotease</keyword>
<sequence length="1370" mass="154391">MAERVEFSPIKGDEDAALSPQDERKSRRSGKKRIAITAVIVVVLFIAAFIGGYLVTRAITPGCGDKDKEQEKQKGGNSDSLHEEAVKAISTEKIEEHLGYFSKAPHPSGSNVSYEQAKFIKEKWEQYGLDKVELKKYDVLLSYPDRPGIASIKSANGSTVFTAQREEKVLERSEDSPDVLTPFNAYSSSGNVTARLVYVNYAMVEDFQELCEMNISVKGQIVIAKYGKIYRGDKARIAAEAGAIGLILYTDPSDVSLEGAGNTFPNSWWLPPSGIQRGTLLNFEQGDPLTPGYPARDGIYRIAENKAALPSIPVYPISYEDAAHFLKLLTGNEAPEDWQGELQIKYNITMATQDKRKVNLDIKMKLEKTAVYNVIGNINGQEEPDRLVLLGNHRDSWIFGAADASSGTAALMELSMRLGEMRKKGWKPRRTMVLCSWGAEEHGMLGSTEWAEDFANLLSNRAVAYLNVDVAVKGNYSLMVQSSPLLEFAFMEATKKIKPPGVRESTEMLFDDWKKKVPNKDNPKLPTVSKVGSGSDHQTVYFRLGVPSIYFEFTYDKVKWPVSNYPVYHSVHDTFYWMKTFVDRDFEYHKTLTQLWLQIALTLTDQPLLPFNCSQYASRLTYYAKDIQTKYEKILNQHNIVLDNLMSTVTNFSDATSEFEEWLNSVDQKDSLKLRIANDRLMQLERAFINPQGLPGRPYMRHVVFAPSAHNAYAGSSFPGLVDALYSVQQLNSKDWELVEKELSVAVFYIQSATNLLQFTHKYFANIAHLDGTNDSCAQALFIKNEWNSFGFDAVQLKRYDVLLLYPERPSVLSVNTQNGTEVYSSILKEDSTNKDNGPKHAIPFSTNSASGAVSGKLVYVNYGRESDFNYLDYTNISCKGKIVMLRYGRISEANKVTNAQKWSAAGVLLYVDPSDYSGNTTLLWYPSNEGPSMGLWVNRGDPVTPGYPATSGIYRETIDDIPFPKIPAQPIHQREAEILLRMLNHTTPPQDWQGGLNFDYRIQMKPNDTRKVTLNVSLSFVEKYVCDTVGTIKGKIEPDRYVLLGSHRPSSGTAILMEITRILLSVRKRGWISRRSMKICSWGAGEYGNMGSIEWIEEYQKILDARAVAYINVDRAGEGEIVMTLSPLLEQRALQTAKKVVFSQFASISGCLRRPITRTGSSKAQRINDLSLFDRAGRGCFAFEYRIGVPCVDIAAFQPDQTSGNYPAHIPRRHSSETIKYYLTFAQLWLQMGFDIAGSVFIPFNVVRQAEAICRLVDDLSVKYSSLLRTNNITLEFLINATQELQAVANEFQRNLKTQDNEDALQVRIINDRLQQLNRAFINNNGLSYRPFLRHVVFSPTYFKSEAYTKFPGIMDSFYVANEQGKKKD</sequence>
<evidence type="ECO:0000256" key="22">
    <source>
        <dbReference type="ARBA" id="ARBA00068168"/>
    </source>
</evidence>
<dbReference type="Proteomes" id="UP001159428">
    <property type="component" value="Unassembled WGS sequence"/>
</dbReference>
<evidence type="ECO:0000256" key="13">
    <source>
        <dbReference type="ARBA" id="ARBA00022968"/>
    </source>
</evidence>
<comment type="catalytic activity">
    <reaction evidence="19">
        <text>Release of an unsubstituted, C-terminal glutamyl residue, typically from Ac-Asp-Glu or folylpoly-gamma-glutamates.</text>
        <dbReference type="EC" id="3.4.17.21"/>
    </reaction>
</comment>
<dbReference type="PANTHER" id="PTHR10404">
    <property type="entry name" value="N-ACETYLATED-ALPHA-LINKED ACIDIC DIPEPTIDASE"/>
    <property type="match status" value="1"/>
</dbReference>
<evidence type="ECO:0000256" key="12">
    <source>
        <dbReference type="ARBA" id="ARBA00022837"/>
    </source>
</evidence>
<evidence type="ECO:0000256" key="6">
    <source>
        <dbReference type="ARBA" id="ARBA00022645"/>
    </source>
</evidence>
<dbReference type="Pfam" id="PF02225">
    <property type="entry name" value="PA"/>
    <property type="match status" value="2"/>
</dbReference>
<dbReference type="FunFam" id="3.40.630.10:FF:000009">
    <property type="entry name" value="N-acetylated-alpha-linked acidic dipeptidase 2"/>
    <property type="match status" value="1"/>
</dbReference>
<evidence type="ECO:0000256" key="7">
    <source>
        <dbReference type="ARBA" id="ARBA00022670"/>
    </source>
</evidence>
<keyword evidence="17" id="KW-1015">Disulfide bond</keyword>
<feature type="domain" description="PA" evidence="27">
    <location>
        <begin position="854"/>
        <end position="919"/>
    </location>
</feature>
<evidence type="ECO:0000256" key="24">
    <source>
        <dbReference type="SAM" id="Coils"/>
    </source>
</evidence>
<dbReference type="InterPro" id="IPR007484">
    <property type="entry name" value="Peptidase_M28"/>
</dbReference>
<comment type="subcellular location">
    <subcellularLocation>
        <location evidence="2">Apical cell membrane</location>
    </subcellularLocation>
    <subcellularLocation>
        <location evidence="3">Membrane</location>
        <topology evidence="3">Single-pass type II membrane protein</topology>
    </subcellularLocation>
</comment>
<feature type="compositionally biased region" description="Basic and acidic residues" evidence="25">
    <location>
        <begin position="1"/>
        <end position="14"/>
    </location>
</feature>
<feature type="domain" description="Peptidase M28" evidence="29">
    <location>
        <begin position="373"/>
        <end position="575"/>
    </location>
</feature>
<comment type="cofactor">
    <cofactor evidence="1">
        <name>Zn(2+)</name>
        <dbReference type="ChEBI" id="CHEBI:29105"/>
    </cofactor>
</comment>
<accession>A0AAU9W5G8</accession>
<dbReference type="InterPro" id="IPR003137">
    <property type="entry name" value="PA_domain"/>
</dbReference>
<evidence type="ECO:0000256" key="23">
    <source>
        <dbReference type="ARBA" id="ARBA00081462"/>
    </source>
</evidence>
<dbReference type="SUPFAM" id="SSF47672">
    <property type="entry name" value="Transferrin receptor-like dimerisation domain"/>
    <property type="match status" value="2"/>
</dbReference>
<keyword evidence="7" id="KW-0645">Protease</keyword>
<evidence type="ECO:0000256" key="2">
    <source>
        <dbReference type="ARBA" id="ARBA00004221"/>
    </source>
</evidence>
<keyword evidence="9" id="KW-0479">Metal-binding</keyword>
<evidence type="ECO:0000256" key="9">
    <source>
        <dbReference type="ARBA" id="ARBA00022723"/>
    </source>
</evidence>
<evidence type="ECO:0000256" key="15">
    <source>
        <dbReference type="ARBA" id="ARBA00023049"/>
    </source>
</evidence>
<dbReference type="SUPFAM" id="SSF53187">
    <property type="entry name" value="Zn-dependent exopeptidases"/>
    <property type="match status" value="2"/>
</dbReference>
<feature type="transmembrane region" description="Helical" evidence="26">
    <location>
        <begin position="34"/>
        <end position="55"/>
    </location>
</feature>
<dbReference type="Gene3D" id="3.40.630.10">
    <property type="entry name" value="Zn peptidases"/>
    <property type="match status" value="2"/>
</dbReference>
<dbReference type="GO" id="GO:0046872">
    <property type="term" value="F:metal ion binding"/>
    <property type="evidence" value="ECO:0007669"/>
    <property type="project" value="UniProtKB-KW"/>
</dbReference>
<evidence type="ECO:0000256" key="16">
    <source>
        <dbReference type="ARBA" id="ARBA00023136"/>
    </source>
</evidence>
<evidence type="ECO:0000256" key="10">
    <source>
        <dbReference type="ARBA" id="ARBA00022801"/>
    </source>
</evidence>
<dbReference type="InterPro" id="IPR036757">
    <property type="entry name" value="TFR-like_dimer_dom_sf"/>
</dbReference>
<dbReference type="InterPro" id="IPR039373">
    <property type="entry name" value="Peptidase_M28B"/>
</dbReference>
<keyword evidence="24" id="KW-0175">Coiled coil</keyword>
<evidence type="ECO:0000259" key="28">
    <source>
        <dbReference type="Pfam" id="PF04253"/>
    </source>
</evidence>
<evidence type="ECO:0000313" key="30">
    <source>
        <dbReference type="EMBL" id="CAH3044496.1"/>
    </source>
</evidence>